<dbReference type="PaxDb" id="4097-A0A1S4CNH2"/>
<proteinExistence type="predicted"/>
<dbReference type="RefSeq" id="XP_016502514.1">
    <property type="nucleotide sequence ID" value="XM_016647028.1"/>
</dbReference>
<sequence>MNHSLDQLHNHFPINSSIFKNTTIFQKGSIASTSGVEQKQQHSKRARTCRFEGCPRGSRGASASTLLMEVAGGVRDCDVKKELKARRYSVRHMEKVGGANIWGARRVQKAALTTALVTVVADDVAMKAALVPQEGGRACAFDIGVGKGVRWKIVIRVLRAAPAYASRMEVVGVASILPVRKVLKGAQCFVKPMVAAKGVPF</sequence>
<reference evidence="1" key="1">
    <citation type="submission" date="2025-08" db="UniProtKB">
        <authorList>
            <consortium name="RefSeq"/>
        </authorList>
    </citation>
    <scope>IDENTIFICATION</scope>
</reference>
<organism evidence="1">
    <name type="scientific">Nicotiana tabacum</name>
    <name type="common">Common tobacco</name>
    <dbReference type="NCBI Taxonomy" id="4097"/>
    <lineage>
        <taxon>Eukaryota</taxon>
        <taxon>Viridiplantae</taxon>
        <taxon>Streptophyta</taxon>
        <taxon>Embryophyta</taxon>
        <taxon>Tracheophyta</taxon>
        <taxon>Spermatophyta</taxon>
        <taxon>Magnoliopsida</taxon>
        <taxon>eudicotyledons</taxon>
        <taxon>Gunneridae</taxon>
        <taxon>Pentapetalae</taxon>
        <taxon>asterids</taxon>
        <taxon>lamiids</taxon>
        <taxon>Solanales</taxon>
        <taxon>Solanaceae</taxon>
        <taxon>Nicotianoideae</taxon>
        <taxon>Nicotianeae</taxon>
        <taxon>Nicotiana</taxon>
    </lineage>
</organism>
<name>A0A1S4CNH2_TOBAC</name>
<gene>
    <name evidence="1" type="primary">LOC107820698</name>
</gene>
<evidence type="ECO:0000313" key="1">
    <source>
        <dbReference type="RefSeq" id="XP_016502514.1"/>
    </source>
</evidence>
<dbReference type="AlphaFoldDB" id="A0A1S4CNH2"/>
<protein>
    <submittedName>
        <fullName evidence="1">Uncharacterized protein</fullName>
    </submittedName>
</protein>
<dbReference type="STRING" id="4097.A0A1S4CNH2"/>
<accession>A0A1S4CNH2</accession>
<dbReference type="KEGG" id="nta:107820698"/>